<feature type="transmembrane region" description="Helical" evidence="1">
    <location>
        <begin position="30"/>
        <end position="55"/>
    </location>
</feature>
<keyword evidence="1" id="KW-1133">Transmembrane helix</keyword>
<keyword evidence="1" id="KW-0812">Transmembrane</keyword>
<evidence type="ECO:0000313" key="3">
    <source>
        <dbReference type="Proteomes" id="UP001396334"/>
    </source>
</evidence>
<dbReference type="Proteomes" id="UP001396334">
    <property type="component" value="Unassembled WGS sequence"/>
</dbReference>
<dbReference type="EMBL" id="JBBPBN010000001">
    <property type="protein sequence ID" value="KAK9047734.1"/>
    <property type="molecule type" value="Genomic_DNA"/>
</dbReference>
<gene>
    <name evidence="2" type="ORF">V6N11_053570</name>
</gene>
<evidence type="ECO:0000256" key="1">
    <source>
        <dbReference type="SAM" id="Phobius"/>
    </source>
</evidence>
<sequence>MAIGSNFHVLGILTNEVIVLVFSWQTKSKAAHFLFLLPEQLWLFSFVFISLLIVFSKGDETGDDNKLVKIRAMYWQRGENCNGYCC</sequence>
<keyword evidence="3" id="KW-1185">Reference proteome</keyword>
<accession>A0ABR2UE84</accession>
<keyword evidence="1" id="KW-0472">Membrane</keyword>
<feature type="transmembrane region" description="Helical" evidence="1">
    <location>
        <begin position="7"/>
        <end position="24"/>
    </location>
</feature>
<name>A0ABR2UE84_9ROSI</name>
<comment type="caution">
    <text evidence="2">The sequence shown here is derived from an EMBL/GenBank/DDBJ whole genome shotgun (WGS) entry which is preliminary data.</text>
</comment>
<protein>
    <submittedName>
        <fullName evidence="2">Uncharacterized protein</fullName>
    </submittedName>
</protein>
<evidence type="ECO:0000313" key="2">
    <source>
        <dbReference type="EMBL" id="KAK9047734.1"/>
    </source>
</evidence>
<organism evidence="2 3">
    <name type="scientific">Hibiscus sabdariffa</name>
    <name type="common">roselle</name>
    <dbReference type="NCBI Taxonomy" id="183260"/>
    <lineage>
        <taxon>Eukaryota</taxon>
        <taxon>Viridiplantae</taxon>
        <taxon>Streptophyta</taxon>
        <taxon>Embryophyta</taxon>
        <taxon>Tracheophyta</taxon>
        <taxon>Spermatophyta</taxon>
        <taxon>Magnoliopsida</taxon>
        <taxon>eudicotyledons</taxon>
        <taxon>Gunneridae</taxon>
        <taxon>Pentapetalae</taxon>
        <taxon>rosids</taxon>
        <taxon>malvids</taxon>
        <taxon>Malvales</taxon>
        <taxon>Malvaceae</taxon>
        <taxon>Malvoideae</taxon>
        <taxon>Hibiscus</taxon>
    </lineage>
</organism>
<proteinExistence type="predicted"/>
<reference evidence="2 3" key="1">
    <citation type="journal article" date="2024" name="G3 (Bethesda)">
        <title>Genome assembly of Hibiscus sabdariffa L. provides insights into metabolisms of medicinal natural products.</title>
        <authorList>
            <person name="Kim T."/>
        </authorList>
    </citation>
    <scope>NUCLEOTIDE SEQUENCE [LARGE SCALE GENOMIC DNA]</scope>
    <source>
        <strain evidence="2">TK-2024</strain>
        <tissue evidence="2">Old leaves</tissue>
    </source>
</reference>